<reference evidence="8 9" key="1">
    <citation type="journal article" date="2018" name="Nat. Ecol. Evol.">
        <title>Shark genomes provide insights into elasmobranch evolution and the origin of vertebrates.</title>
        <authorList>
            <person name="Hara Y"/>
            <person name="Yamaguchi K"/>
            <person name="Onimaru K"/>
            <person name="Kadota M"/>
            <person name="Koyanagi M"/>
            <person name="Keeley SD"/>
            <person name="Tatsumi K"/>
            <person name="Tanaka K"/>
            <person name="Motone F"/>
            <person name="Kageyama Y"/>
            <person name="Nozu R"/>
            <person name="Adachi N"/>
            <person name="Nishimura O"/>
            <person name="Nakagawa R"/>
            <person name="Tanegashima C"/>
            <person name="Kiyatake I"/>
            <person name="Matsumoto R"/>
            <person name="Murakumo K"/>
            <person name="Nishida K"/>
            <person name="Terakita A"/>
            <person name="Kuratani S"/>
            <person name="Sato K"/>
            <person name="Hyodo S Kuraku.S."/>
        </authorList>
    </citation>
    <scope>NUCLEOTIDE SEQUENCE [LARGE SCALE GENOMIC DNA]</scope>
</reference>
<dbReference type="CDD" id="cd16594">
    <property type="entry name" value="RING-HC_TRIM7-like_C-IV"/>
    <property type="match status" value="1"/>
</dbReference>
<evidence type="ECO:0000256" key="1">
    <source>
        <dbReference type="ARBA" id="ARBA00022723"/>
    </source>
</evidence>
<protein>
    <submittedName>
        <fullName evidence="8">Uncharacterized protein</fullName>
    </submittedName>
</protein>
<dbReference type="InterPro" id="IPR001841">
    <property type="entry name" value="Znf_RING"/>
</dbReference>
<feature type="non-terminal residue" evidence="8">
    <location>
        <position position="314"/>
    </location>
</feature>
<name>A0A401Q5N0_SCYTO</name>
<dbReference type="STRING" id="75743.A0A401Q5N0"/>
<organism evidence="8 9">
    <name type="scientific">Scyliorhinus torazame</name>
    <name type="common">Cloudy catshark</name>
    <name type="synonym">Catulus torazame</name>
    <dbReference type="NCBI Taxonomy" id="75743"/>
    <lineage>
        <taxon>Eukaryota</taxon>
        <taxon>Metazoa</taxon>
        <taxon>Chordata</taxon>
        <taxon>Craniata</taxon>
        <taxon>Vertebrata</taxon>
        <taxon>Chondrichthyes</taxon>
        <taxon>Elasmobranchii</taxon>
        <taxon>Galeomorphii</taxon>
        <taxon>Galeoidea</taxon>
        <taxon>Carcharhiniformes</taxon>
        <taxon>Scyliorhinidae</taxon>
        <taxon>Scyliorhinus</taxon>
    </lineage>
</organism>
<sequence>MAASKHVLTLSEDLTCSVCLSLFVEPVRLDCEHNFCKSCIQKCWENQGEEVSCPECRAVSPQRKCTSNRVLGNLCEKFRQLELTLEPEAVVSRCEEHDEKLKLFCEDDHTLICVICRDSPAHSQHSFLPVADATRKYKDQLKLSLDSMENEKKNQSELKQQQKMKISELEKLTGSLALGISAQFAKIHRYLEDKEKHLIEKLRRQKEKDLRAMEENLRRIEEELASLEETISNISVDIKQQDNVSFLQELKRLKECEAAGIEYGEAAGIEYDGDEEIENGEAAGILVSAGQKFAGFRGPLLYTVWKEMKQIITP</sequence>
<dbReference type="EMBL" id="BFAA01009808">
    <property type="protein sequence ID" value="GCB80686.1"/>
    <property type="molecule type" value="Genomic_DNA"/>
</dbReference>
<evidence type="ECO:0000259" key="6">
    <source>
        <dbReference type="PROSITE" id="PS50089"/>
    </source>
</evidence>
<feature type="domain" description="B box-type" evidence="7">
    <location>
        <begin position="89"/>
        <end position="130"/>
    </location>
</feature>
<dbReference type="Gene3D" id="3.30.40.10">
    <property type="entry name" value="Zinc/RING finger domain, C3HC4 (zinc finger)"/>
    <property type="match status" value="1"/>
</dbReference>
<keyword evidence="3" id="KW-0862">Zinc</keyword>
<dbReference type="Pfam" id="PF15227">
    <property type="entry name" value="zf-C3HC4_4"/>
    <property type="match status" value="1"/>
</dbReference>
<dbReference type="SUPFAM" id="SSF57850">
    <property type="entry name" value="RING/U-box"/>
    <property type="match status" value="1"/>
</dbReference>
<dbReference type="PROSITE" id="PS00518">
    <property type="entry name" value="ZF_RING_1"/>
    <property type="match status" value="1"/>
</dbReference>
<dbReference type="CDD" id="cd19800">
    <property type="entry name" value="Bbox2_xNF7-like"/>
    <property type="match status" value="1"/>
</dbReference>
<dbReference type="Gene3D" id="3.30.160.60">
    <property type="entry name" value="Classic Zinc Finger"/>
    <property type="match status" value="1"/>
</dbReference>
<dbReference type="GO" id="GO:0008270">
    <property type="term" value="F:zinc ion binding"/>
    <property type="evidence" value="ECO:0007669"/>
    <property type="project" value="UniProtKB-KW"/>
</dbReference>
<dbReference type="SUPFAM" id="SSF57845">
    <property type="entry name" value="B-box zinc-binding domain"/>
    <property type="match status" value="1"/>
</dbReference>
<evidence type="ECO:0000313" key="9">
    <source>
        <dbReference type="Proteomes" id="UP000288216"/>
    </source>
</evidence>
<keyword evidence="1" id="KW-0479">Metal-binding</keyword>
<feature type="coiled-coil region" evidence="5">
    <location>
        <begin position="138"/>
        <end position="172"/>
    </location>
</feature>
<evidence type="ECO:0000259" key="7">
    <source>
        <dbReference type="PROSITE" id="PS50119"/>
    </source>
</evidence>
<evidence type="ECO:0000256" key="3">
    <source>
        <dbReference type="ARBA" id="ARBA00022833"/>
    </source>
</evidence>
<dbReference type="SMART" id="SM00336">
    <property type="entry name" value="BBOX"/>
    <property type="match status" value="1"/>
</dbReference>
<evidence type="ECO:0000313" key="8">
    <source>
        <dbReference type="EMBL" id="GCB80686.1"/>
    </source>
</evidence>
<proteinExistence type="predicted"/>
<evidence type="ECO:0000256" key="5">
    <source>
        <dbReference type="SAM" id="Coils"/>
    </source>
</evidence>
<dbReference type="PROSITE" id="PS50089">
    <property type="entry name" value="ZF_RING_2"/>
    <property type="match status" value="1"/>
</dbReference>
<dbReference type="PROSITE" id="PS50119">
    <property type="entry name" value="ZF_BBOX"/>
    <property type="match status" value="1"/>
</dbReference>
<dbReference type="InterPro" id="IPR013083">
    <property type="entry name" value="Znf_RING/FYVE/PHD"/>
</dbReference>
<dbReference type="AlphaFoldDB" id="A0A401Q5N0"/>
<dbReference type="InterPro" id="IPR000315">
    <property type="entry name" value="Znf_B-box"/>
</dbReference>
<keyword evidence="5" id="KW-0175">Coiled coil</keyword>
<comment type="caution">
    <text evidence="8">The sequence shown here is derived from an EMBL/GenBank/DDBJ whole genome shotgun (WGS) entry which is preliminary data.</text>
</comment>
<dbReference type="InterPro" id="IPR050143">
    <property type="entry name" value="TRIM/RBCC"/>
</dbReference>
<evidence type="ECO:0000256" key="4">
    <source>
        <dbReference type="PROSITE-ProRule" id="PRU00024"/>
    </source>
</evidence>
<feature type="coiled-coil region" evidence="5">
    <location>
        <begin position="196"/>
        <end position="237"/>
    </location>
</feature>
<dbReference type="PANTHER" id="PTHR24103">
    <property type="entry name" value="E3 UBIQUITIN-PROTEIN LIGASE TRIM"/>
    <property type="match status" value="1"/>
</dbReference>
<evidence type="ECO:0000256" key="2">
    <source>
        <dbReference type="ARBA" id="ARBA00022771"/>
    </source>
</evidence>
<dbReference type="Proteomes" id="UP000288216">
    <property type="component" value="Unassembled WGS sequence"/>
</dbReference>
<dbReference type="Pfam" id="PF00643">
    <property type="entry name" value="zf-B_box"/>
    <property type="match status" value="1"/>
</dbReference>
<accession>A0A401Q5N0</accession>
<keyword evidence="9" id="KW-1185">Reference proteome</keyword>
<gene>
    <name evidence="8" type="ORF">scyTo_0016325</name>
</gene>
<feature type="domain" description="RING-type" evidence="6">
    <location>
        <begin position="16"/>
        <end position="57"/>
    </location>
</feature>
<dbReference type="InterPro" id="IPR017907">
    <property type="entry name" value="Znf_RING_CS"/>
</dbReference>
<dbReference type="OrthoDB" id="654191at2759"/>
<dbReference type="OMA" id="PPDTMEC"/>
<keyword evidence="2 4" id="KW-0863">Zinc-finger</keyword>
<dbReference type="SMART" id="SM00184">
    <property type="entry name" value="RING"/>
    <property type="match status" value="1"/>
</dbReference>